<dbReference type="InterPro" id="IPR051620">
    <property type="entry name" value="ORF904-like_C"/>
</dbReference>
<accession>A0A6C0D786</accession>
<dbReference type="InterPro" id="IPR056443">
    <property type="entry name" value="AEP_C962R"/>
</dbReference>
<dbReference type="PROSITE" id="PS51206">
    <property type="entry name" value="SF3_HELICASE_1"/>
    <property type="match status" value="1"/>
</dbReference>
<evidence type="ECO:0000259" key="4">
    <source>
        <dbReference type="PROSITE" id="PS51206"/>
    </source>
</evidence>
<dbReference type="GO" id="GO:0005524">
    <property type="term" value="F:ATP binding"/>
    <property type="evidence" value="ECO:0007669"/>
    <property type="project" value="UniProtKB-KW"/>
</dbReference>
<dbReference type="GO" id="GO:0016817">
    <property type="term" value="F:hydrolase activity, acting on acid anhydrides"/>
    <property type="evidence" value="ECO:0007669"/>
    <property type="project" value="InterPro"/>
</dbReference>
<proteinExistence type="predicted"/>
<dbReference type="PANTHER" id="PTHR35372:SF2">
    <property type="entry name" value="SF3 HELICASE DOMAIN-CONTAINING PROTEIN"/>
    <property type="match status" value="1"/>
</dbReference>
<keyword evidence="1" id="KW-0547">Nucleotide-binding</keyword>
<evidence type="ECO:0000313" key="5">
    <source>
        <dbReference type="EMBL" id="QHT12377.1"/>
    </source>
</evidence>
<dbReference type="InterPro" id="IPR014015">
    <property type="entry name" value="Helicase_SF3_DNA-vir"/>
</dbReference>
<feature type="domain" description="SF3 helicase" evidence="4">
    <location>
        <begin position="621"/>
        <end position="782"/>
    </location>
</feature>
<dbReference type="NCBIfam" id="TIGR01613">
    <property type="entry name" value="primase_Cterm"/>
    <property type="match status" value="1"/>
</dbReference>
<keyword evidence="3" id="KW-0067">ATP-binding</keyword>
<evidence type="ECO:0000256" key="3">
    <source>
        <dbReference type="ARBA" id="ARBA00022840"/>
    </source>
</evidence>
<dbReference type="Pfam" id="PF23162">
    <property type="entry name" value="AEP_C962R"/>
    <property type="match status" value="1"/>
</dbReference>
<dbReference type="Pfam" id="PF08706">
    <property type="entry name" value="D5_N"/>
    <property type="match status" value="1"/>
</dbReference>
<keyword evidence="2" id="KW-0378">Hydrolase</keyword>
<organism evidence="5">
    <name type="scientific">viral metagenome</name>
    <dbReference type="NCBI Taxonomy" id="1070528"/>
    <lineage>
        <taxon>unclassified sequences</taxon>
        <taxon>metagenomes</taxon>
        <taxon>organismal metagenomes</taxon>
    </lineage>
</organism>
<dbReference type="EMBL" id="MN739544">
    <property type="protein sequence ID" value="QHT12377.1"/>
    <property type="molecule type" value="Genomic_DNA"/>
</dbReference>
<dbReference type="AlphaFoldDB" id="A0A6C0D786"/>
<dbReference type="Gene3D" id="3.40.50.300">
    <property type="entry name" value="P-loop containing nucleotide triphosphate hydrolases"/>
    <property type="match status" value="1"/>
</dbReference>
<reference evidence="5" key="1">
    <citation type="journal article" date="2020" name="Nature">
        <title>Giant virus diversity and host interactions through global metagenomics.</title>
        <authorList>
            <person name="Schulz F."/>
            <person name="Roux S."/>
            <person name="Paez-Espino D."/>
            <person name="Jungbluth S."/>
            <person name="Walsh D.A."/>
            <person name="Denef V.J."/>
            <person name="McMahon K.D."/>
            <person name="Konstantinidis K.T."/>
            <person name="Eloe-Fadrosh E.A."/>
            <person name="Kyrpides N.C."/>
            <person name="Woyke T."/>
        </authorList>
    </citation>
    <scope>NUCLEOTIDE SEQUENCE</scope>
    <source>
        <strain evidence="5">GVMAG-M-3300023174-129</strain>
    </source>
</reference>
<dbReference type="InterPro" id="IPR014818">
    <property type="entry name" value="Phage/plasmid_primase_P4_C"/>
</dbReference>
<dbReference type="Pfam" id="PF08707">
    <property type="entry name" value="PriCT_2"/>
    <property type="match status" value="1"/>
</dbReference>
<evidence type="ECO:0000256" key="1">
    <source>
        <dbReference type="ARBA" id="ARBA00022741"/>
    </source>
</evidence>
<protein>
    <recommendedName>
        <fullName evidence="4">SF3 helicase domain-containing protein</fullName>
    </recommendedName>
</protein>
<sequence>MGSLLHNHELFKFLTAHQVTGKKDVTLTGMGDSNSLKGRWSIPNNDYKQFLDLLHDYLWIKGGAPINLIERPRKNESKPLTIDIDFHYSNETNKIRKFEKEQISQFTKHIGETIKKFIKTDDYELLRFFVTMRPSPYPEAKNKYVKDGIHILCPDIGLVNDKQKVLRNYILQKNFVKTSFDNTGYINPDDEVYDKAMVGDQGWFPYGESKPSIAPYQLSHVFTYDPVKNIWDEDDINNYSSRQLMELLSIRYNIPDDDNELVDDNKDEYNILLNGASTRSMTYITDIVEKPSILDDLKDFIITPASEEEKNLVKSIVMECLDKKRADSYDSWMRLGWCLHNIEVSDTMFDLWMDFSRYSSKFSSNNIAQLKVDFFHKMNINDGRPKLTERSLHKWAKNDNPEQYKKIVDNHILQYIRQKMEPTNHHIAVLMKKLYKNNYVASINTKNTDWYFYDDQMNTWKHLNQGIQLKKKIPEDVAKYFSLARDNIRNEMGKANDHDKLIEELKKLLKMENNLYSNAFVESTMRMAETVFCDEDFTNKLNKDPYLFACKNGVLQLRVKTEERPQEHVIFRPGIPEDYLNFLAGYNFPDLDPINYLPYDASNPVFAEIYDFFNKIFPNRDLRDYFLRLLASCLEGANKEQQYYTWEGVGGNGKSKIVELMRLTFGDYQTSLQATVLTRKRPESGAANPDIMAIKSKRFIYLQEPDDKEPLNTSLMKQFSGEDIIEARRLYGDQEKFKVTGKLNMMCNSKPIIKTMDRGTWRRIRVIPFVSKFVTEDDPEYISKKPNVFLRDNELDLKLLKWREPFLSLLVHIYETQYLVAGLEPTPAIVKKASDDYKESSDSFAKFQNERMREELGAEIPFKVIDRAYRKWASSLGGTVRALNSNDLLKRVNDEYGEPVDGRYYDRRVFMDDDEVEAYDAGKQTV</sequence>
<dbReference type="InterPro" id="IPR006500">
    <property type="entry name" value="Helicase_put_C_phage/plasmid"/>
</dbReference>
<evidence type="ECO:0000256" key="2">
    <source>
        <dbReference type="ARBA" id="ARBA00022801"/>
    </source>
</evidence>
<dbReference type="InterPro" id="IPR027417">
    <property type="entry name" value="P-loop_NTPase"/>
</dbReference>
<name>A0A6C0D786_9ZZZZ</name>
<dbReference type="InterPro" id="IPR014819">
    <property type="entry name" value="PriCT_2"/>
</dbReference>
<dbReference type="PANTHER" id="PTHR35372">
    <property type="entry name" value="ATP BINDING PROTEIN-RELATED"/>
    <property type="match status" value="1"/>
</dbReference>